<keyword evidence="1" id="KW-0472">Membrane</keyword>
<protein>
    <submittedName>
        <fullName evidence="2">Uncharacterized protein</fullName>
    </submittedName>
</protein>
<feature type="transmembrane region" description="Helical" evidence="1">
    <location>
        <begin position="954"/>
        <end position="972"/>
    </location>
</feature>
<proteinExistence type="predicted"/>
<gene>
    <name evidence="2" type="ORF">SNAT2548_LOCUS9746</name>
</gene>
<keyword evidence="1" id="KW-0812">Transmembrane</keyword>
<name>A0A812KTR9_9DINO</name>
<accession>A0A812KTR9</accession>
<dbReference type="PANTHER" id="PTHR11319:SF35">
    <property type="entry name" value="OUTER MEMBRANE PROTEIN PMPC-RELATED"/>
    <property type="match status" value="1"/>
</dbReference>
<feature type="transmembrane region" description="Helical" evidence="1">
    <location>
        <begin position="851"/>
        <end position="871"/>
    </location>
</feature>
<organism evidence="2 3">
    <name type="scientific">Symbiodinium natans</name>
    <dbReference type="NCBI Taxonomy" id="878477"/>
    <lineage>
        <taxon>Eukaryota</taxon>
        <taxon>Sar</taxon>
        <taxon>Alveolata</taxon>
        <taxon>Dinophyceae</taxon>
        <taxon>Suessiales</taxon>
        <taxon>Symbiodiniaceae</taxon>
        <taxon>Symbiodinium</taxon>
    </lineage>
</organism>
<comment type="caution">
    <text evidence="2">The sequence shown here is derived from an EMBL/GenBank/DDBJ whole genome shotgun (WGS) entry which is preliminary data.</text>
</comment>
<keyword evidence="1" id="KW-1133">Transmembrane helix</keyword>
<dbReference type="InterPro" id="IPR011050">
    <property type="entry name" value="Pectin_lyase_fold/virulence"/>
</dbReference>
<dbReference type="PANTHER" id="PTHR11319">
    <property type="entry name" value="G PROTEIN-COUPLED RECEPTOR-RELATED"/>
    <property type="match status" value="1"/>
</dbReference>
<dbReference type="SUPFAM" id="SSF51126">
    <property type="entry name" value="Pectin lyase-like"/>
    <property type="match status" value="1"/>
</dbReference>
<feature type="transmembrane region" description="Helical" evidence="1">
    <location>
        <begin position="1024"/>
        <end position="1048"/>
    </location>
</feature>
<reference evidence="2" key="1">
    <citation type="submission" date="2021-02" db="EMBL/GenBank/DDBJ databases">
        <authorList>
            <person name="Dougan E. K."/>
            <person name="Rhodes N."/>
            <person name="Thang M."/>
            <person name="Chan C."/>
        </authorList>
    </citation>
    <scope>NUCLEOTIDE SEQUENCE</scope>
</reference>
<dbReference type="SMART" id="SM00710">
    <property type="entry name" value="PbH1"/>
    <property type="match status" value="10"/>
</dbReference>
<evidence type="ECO:0000313" key="2">
    <source>
        <dbReference type="EMBL" id="CAE7233328.1"/>
    </source>
</evidence>
<evidence type="ECO:0000256" key="1">
    <source>
        <dbReference type="SAM" id="Phobius"/>
    </source>
</evidence>
<dbReference type="EMBL" id="CAJNDS010000779">
    <property type="protein sequence ID" value="CAE7233328.1"/>
    <property type="molecule type" value="Genomic_DNA"/>
</dbReference>
<feature type="transmembrane region" description="Helical" evidence="1">
    <location>
        <begin position="1132"/>
        <end position="1151"/>
    </location>
</feature>
<keyword evidence="3" id="KW-1185">Reference proteome</keyword>
<feature type="transmembrane region" description="Helical" evidence="1">
    <location>
        <begin position="1163"/>
        <end position="1189"/>
    </location>
</feature>
<evidence type="ECO:0000313" key="3">
    <source>
        <dbReference type="Proteomes" id="UP000604046"/>
    </source>
</evidence>
<dbReference type="AlphaFoldDB" id="A0A812KTR9"/>
<dbReference type="Proteomes" id="UP000604046">
    <property type="component" value="Unassembled WGS sequence"/>
</dbReference>
<dbReference type="InterPro" id="IPR006626">
    <property type="entry name" value="PbH1"/>
</dbReference>
<sequence>MHVAGDVNLGRGALQFKECHAENQSRGGALHVKGSLRQWGGSCEASSCSATHGGGAIAVEGRLEVSGGSMSIWNASVGAGNGGAILASQGLVQRGGQLALEGGSAENGGCVAVTGNFTVSGGVFRARECEAEEEGGAVYVQRGMVEVLDGNVTMQNASATGNGGAIVAAEGLHQHSGQILLEGCTSYSSGGAVAVLGGDALISGGDFRLAECVAGVKGGCFYILTGLFQVSGGRMSIHDAHAYKQGGAISSEVGAQGVSVRGGSLTLERCRSDSNGGGIAVEWADGFQMSGGEFRCTQCTSGLLAGAILSMGYVKMLAGVAIIQDAYAGAFGGAIYSDLSFVQRGGRLTLRSCGATRGGGISIREGGFNISDGHFECESCTAEYFGGAVYVQNNIFEIGGGNVSIRNASAGESGGGIMAQNGALQRGGRLLLDDCHSDHAGGGLLVWTNGFNFTGGEFHSSRCSSGREGGAVSAGDGGFVVSGGSITIRNSRAETHGGAIASDEGFLQSGGRLVMEGCSADSYGGGLFLHGGHLKLVGGEFHSSGCTSGLHGGAIAVTDGSLFSNVTVNITNAKASDRGGAIYVNGHAHFQGGLSIGPASANQGGCLFVKRDMTVSGSSIFQSCTASGTGGALSVKGNLRLGNASFQNCSAPAASVFTVLYNASMDVVDIHGVTGAEARCGEALRVRFAQCAHAPSCRLEGQSVDTRGIACGRGQGFRHPVGVATCEVCNEELTRLTMHSPTCVRCPHVLGTTISCEPASLSVPEGFMVVLDLHRADDLSEWYRCPNKACPGGQLNASTEIGKPVQVVTPMCLKGYEGPGCASCAAGYARGDANVLQCVDCSQSYQARRYVAFYIVKTLALFVSAVASVAFSKGERAASATLLNQLMAFAAVASVAMSGAMQTKAFVSLQHETQDLLEYLSLPVAAAQGQGSGGQMSAECLLGLVGWEKSVHQAHMLMSIWPAVLVAGLAVIKGGWLAAVVGTNVFLPGFTAAFGKYLVAYRLRPEDSVGGELHWDFLPPGPAAAVRASVLAAVVACFALGAGSWLYVVQSRREPMQPHVAYLMQAYKTECSIWEIERLVRKMLLALVTAMLPVTLSPALQMEAVSLILTASVGLHFYFQPYKVDFFNNSEIALLVLALTMTGLTTCLVANDLHWARTMLTQQVMIFLICFLAAGVCLVMMLRFAFAFLAERRARAALKGLSGSGTGRNPAEGAVGRRNLP</sequence>